<evidence type="ECO:0000313" key="1">
    <source>
        <dbReference type="EMBL" id="QJA55839.1"/>
    </source>
</evidence>
<name>A0A6M3IEG9_9ZZZZ</name>
<accession>A0A6M3IEG9</accession>
<organism evidence="1">
    <name type="scientific">viral metagenome</name>
    <dbReference type="NCBI Taxonomy" id="1070528"/>
    <lineage>
        <taxon>unclassified sequences</taxon>
        <taxon>metagenomes</taxon>
        <taxon>organismal metagenomes</taxon>
    </lineage>
</organism>
<protein>
    <submittedName>
        <fullName evidence="1">Uncharacterized protein</fullName>
    </submittedName>
</protein>
<gene>
    <name evidence="2" type="ORF">MM415A04550_0006</name>
    <name evidence="1" type="ORF">MM415B01983_0020</name>
</gene>
<reference evidence="1" key="1">
    <citation type="submission" date="2020-03" db="EMBL/GenBank/DDBJ databases">
        <title>The deep terrestrial virosphere.</title>
        <authorList>
            <person name="Holmfeldt K."/>
            <person name="Nilsson E."/>
            <person name="Simone D."/>
            <person name="Lopez-Fernandez M."/>
            <person name="Wu X."/>
            <person name="de Brujin I."/>
            <person name="Lundin D."/>
            <person name="Andersson A."/>
            <person name="Bertilsson S."/>
            <person name="Dopson M."/>
        </authorList>
    </citation>
    <scope>NUCLEOTIDE SEQUENCE</scope>
    <source>
        <strain evidence="2">MM415A04550</strain>
        <strain evidence="1">MM415B01983</strain>
    </source>
</reference>
<evidence type="ECO:0000313" key="2">
    <source>
        <dbReference type="EMBL" id="QJA69483.1"/>
    </source>
</evidence>
<dbReference type="EMBL" id="MT141184">
    <property type="protein sequence ID" value="QJA55839.1"/>
    <property type="molecule type" value="Genomic_DNA"/>
</dbReference>
<dbReference type="AlphaFoldDB" id="A0A6M3IEG9"/>
<proteinExistence type="predicted"/>
<sequence>MIYEFPIRTLTTHTSDEPLETVLKLTKGVLHQLDIISYPGARGTLYIALYHGGHKVFPTNPLEYFRLAGEPFSFTERYKLATDPFTLVAHTYLYDADNYHDARIRIGLLLEDELSGVILKWSEELPAI</sequence>
<dbReference type="EMBL" id="MT141709">
    <property type="protein sequence ID" value="QJA69483.1"/>
    <property type="molecule type" value="Genomic_DNA"/>
</dbReference>